<name>A0A2T7BEV4_9BACT</name>
<dbReference type="InterPro" id="IPR012338">
    <property type="entry name" value="Beta-lactam/transpept-like"/>
</dbReference>
<sequence length="288" mass="31010">MLFGALLATLPVSAQTSLHQQFQDIAAQAKGRVAVYAQVLETGDTASLNAHVHAPMQSVYKFPIAMAVLHTVDQGKLKLDQPVHVTKADYIRVGHSPLRDAHPDGNIDVTVRELLRYNVAESDGSACDVLLHLLGGTAAADKYIHSLGVKEISIATTEKVQTENERIQYRNWSTAAGLVQLLHIFYTGRKLSPSSQQLLMDLMVNSTPGAHRIKGQLPAGTVVAHKTGTSGTHDGLTRATNDTGIITLPNGQHVLLAVLVTDSRADEATREQVIAATAKAAFDHWTSH</sequence>
<dbReference type="Gene3D" id="3.40.710.10">
    <property type="entry name" value="DD-peptidase/beta-lactamase superfamily"/>
    <property type="match status" value="1"/>
</dbReference>
<evidence type="ECO:0000313" key="5">
    <source>
        <dbReference type="EMBL" id="PUZ24809.1"/>
    </source>
</evidence>
<proteinExistence type="inferred from homology"/>
<comment type="caution">
    <text evidence="5">The sequence shown here is derived from an EMBL/GenBank/DDBJ whole genome shotgun (WGS) entry which is preliminary data.</text>
</comment>
<comment type="catalytic activity">
    <reaction evidence="1">
        <text>a beta-lactam + H2O = a substituted beta-amino acid</text>
        <dbReference type="Rhea" id="RHEA:20401"/>
        <dbReference type="ChEBI" id="CHEBI:15377"/>
        <dbReference type="ChEBI" id="CHEBI:35627"/>
        <dbReference type="ChEBI" id="CHEBI:140347"/>
        <dbReference type="EC" id="3.5.2.6"/>
    </reaction>
</comment>
<accession>A0A2T7BEV4</accession>
<evidence type="ECO:0000256" key="3">
    <source>
        <dbReference type="ARBA" id="ARBA00012865"/>
    </source>
</evidence>
<dbReference type="PANTHER" id="PTHR35333">
    <property type="entry name" value="BETA-LACTAMASE"/>
    <property type="match status" value="1"/>
</dbReference>
<dbReference type="GO" id="GO:0046677">
    <property type="term" value="P:response to antibiotic"/>
    <property type="evidence" value="ECO:0007669"/>
    <property type="project" value="InterPro"/>
</dbReference>
<comment type="similarity">
    <text evidence="2">Belongs to the class-A beta-lactamase family.</text>
</comment>
<dbReference type="NCBIfam" id="NF033103">
    <property type="entry name" value="bla_class_A"/>
    <property type="match status" value="1"/>
</dbReference>
<reference evidence="5 6" key="1">
    <citation type="submission" date="2018-04" db="EMBL/GenBank/DDBJ databases">
        <title>Chitinophaga fuyangensis sp. nov., isolated from soil in a chemical factory.</title>
        <authorList>
            <person name="Chen K."/>
        </authorList>
    </citation>
    <scope>NUCLEOTIDE SEQUENCE [LARGE SCALE GENOMIC DNA]</scope>
    <source>
        <strain evidence="5 6">LY-1</strain>
    </source>
</reference>
<evidence type="ECO:0000256" key="1">
    <source>
        <dbReference type="ARBA" id="ARBA00001526"/>
    </source>
</evidence>
<dbReference type="GO" id="GO:0030655">
    <property type="term" value="P:beta-lactam antibiotic catabolic process"/>
    <property type="evidence" value="ECO:0007669"/>
    <property type="project" value="InterPro"/>
</dbReference>
<dbReference type="AlphaFoldDB" id="A0A2T7BEV4"/>
<dbReference type="Pfam" id="PF13354">
    <property type="entry name" value="Beta-lactamase2"/>
    <property type="match status" value="1"/>
</dbReference>
<keyword evidence="6" id="KW-1185">Reference proteome</keyword>
<evidence type="ECO:0000256" key="2">
    <source>
        <dbReference type="ARBA" id="ARBA00009009"/>
    </source>
</evidence>
<keyword evidence="5" id="KW-0378">Hydrolase</keyword>
<evidence type="ECO:0000313" key="6">
    <source>
        <dbReference type="Proteomes" id="UP000244450"/>
    </source>
</evidence>
<dbReference type="SUPFAM" id="SSF56601">
    <property type="entry name" value="beta-lactamase/transpeptidase-like"/>
    <property type="match status" value="1"/>
</dbReference>
<protein>
    <recommendedName>
        <fullName evidence="3">beta-lactamase</fullName>
        <ecNumber evidence="3">3.5.2.6</ecNumber>
    </recommendedName>
</protein>
<dbReference type="OrthoDB" id="9772863at2"/>
<dbReference type="InterPro" id="IPR000871">
    <property type="entry name" value="Beta-lactam_class-A"/>
</dbReference>
<feature type="domain" description="Beta-lactamase class A catalytic" evidence="4">
    <location>
        <begin position="35"/>
        <end position="260"/>
    </location>
</feature>
<evidence type="ECO:0000259" key="4">
    <source>
        <dbReference type="Pfam" id="PF13354"/>
    </source>
</evidence>
<dbReference type="PRINTS" id="PR00118">
    <property type="entry name" value="BLACTAMASEA"/>
</dbReference>
<dbReference type="InterPro" id="IPR045155">
    <property type="entry name" value="Beta-lactam_cat"/>
</dbReference>
<dbReference type="EMBL" id="QCYK01000002">
    <property type="protein sequence ID" value="PUZ24809.1"/>
    <property type="molecule type" value="Genomic_DNA"/>
</dbReference>
<dbReference type="PANTHER" id="PTHR35333:SF3">
    <property type="entry name" value="BETA-LACTAMASE-TYPE TRANSPEPTIDASE FOLD CONTAINING PROTEIN"/>
    <property type="match status" value="1"/>
</dbReference>
<organism evidence="5 6">
    <name type="scientific">Chitinophaga parva</name>
    <dbReference type="NCBI Taxonomy" id="2169414"/>
    <lineage>
        <taxon>Bacteria</taxon>
        <taxon>Pseudomonadati</taxon>
        <taxon>Bacteroidota</taxon>
        <taxon>Chitinophagia</taxon>
        <taxon>Chitinophagales</taxon>
        <taxon>Chitinophagaceae</taxon>
        <taxon>Chitinophaga</taxon>
    </lineage>
</organism>
<dbReference type="Proteomes" id="UP000244450">
    <property type="component" value="Unassembled WGS sequence"/>
</dbReference>
<dbReference type="EC" id="3.5.2.6" evidence="3"/>
<gene>
    <name evidence="5" type="ORF">DCC81_10795</name>
</gene>
<dbReference type="GO" id="GO:0008800">
    <property type="term" value="F:beta-lactamase activity"/>
    <property type="evidence" value="ECO:0007669"/>
    <property type="project" value="UniProtKB-EC"/>
</dbReference>